<evidence type="ECO:0008006" key="5">
    <source>
        <dbReference type="Google" id="ProtNLM"/>
    </source>
</evidence>
<organism evidence="3 4">
    <name type="scientific">Choanephora cucurbitarum</name>
    <dbReference type="NCBI Taxonomy" id="101091"/>
    <lineage>
        <taxon>Eukaryota</taxon>
        <taxon>Fungi</taxon>
        <taxon>Fungi incertae sedis</taxon>
        <taxon>Mucoromycota</taxon>
        <taxon>Mucoromycotina</taxon>
        <taxon>Mucoromycetes</taxon>
        <taxon>Mucorales</taxon>
        <taxon>Mucorineae</taxon>
        <taxon>Choanephoraceae</taxon>
        <taxon>Choanephoroideae</taxon>
        <taxon>Choanephora</taxon>
    </lineage>
</organism>
<gene>
    <name evidence="3" type="ORF">A0J61_06301</name>
</gene>
<protein>
    <recommendedName>
        <fullName evidence="5">Required for respiratory growth protein 7, mitochondrial</fullName>
    </recommendedName>
</protein>
<keyword evidence="4" id="KW-1185">Reference proteome</keyword>
<dbReference type="InterPro" id="IPR011856">
    <property type="entry name" value="tRNA_endonuc-like_dom_sf"/>
</dbReference>
<evidence type="ECO:0000256" key="1">
    <source>
        <dbReference type="ARBA" id="ARBA00004173"/>
    </source>
</evidence>
<dbReference type="GO" id="GO:0005739">
    <property type="term" value="C:mitochondrion"/>
    <property type="evidence" value="ECO:0007669"/>
    <property type="project" value="UniProtKB-SubCell"/>
</dbReference>
<proteinExistence type="predicted"/>
<dbReference type="AlphaFoldDB" id="A0A1C7N9N0"/>
<dbReference type="EMBL" id="LUGH01000374">
    <property type="protein sequence ID" value="OBZ85648.1"/>
    <property type="molecule type" value="Genomic_DNA"/>
</dbReference>
<accession>A0A1C7N9N0</accession>
<evidence type="ECO:0000313" key="3">
    <source>
        <dbReference type="EMBL" id="OBZ85648.1"/>
    </source>
</evidence>
<dbReference type="Proteomes" id="UP000093000">
    <property type="component" value="Unassembled WGS sequence"/>
</dbReference>
<dbReference type="InterPro" id="IPR018828">
    <property type="entry name" value="RRG7"/>
</dbReference>
<dbReference type="GO" id="GO:0003676">
    <property type="term" value="F:nucleic acid binding"/>
    <property type="evidence" value="ECO:0007669"/>
    <property type="project" value="InterPro"/>
</dbReference>
<dbReference type="OrthoDB" id="20734at2759"/>
<sequence length="187" mass="20698">MLVRYSLRKNITSIPNTTKLSNFLKQTNKDTTSNVYRGTLFELQTLESLSSMTGMSLDHCGGKGDGGIDLRGQWFNQINVLVQCKNTKQGCTPDHIRELMGTVLSTTTKKKKVLGILSTVSHKQFTRDVLSLFNASPVPLGLAMVEETTLKSLMFNKKAQSILKGLTITTQYDAQGNETLFVEMSAK</sequence>
<dbReference type="PANTHER" id="PTHR28133">
    <property type="entry name" value="REQUIRED FOR RESPIRATORY GROWTH PROTEIN 7, MITOCHONDRIAL"/>
    <property type="match status" value="1"/>
</dbReference>
<comment type="caution">
    <text evidence="3">The sequence shown here is derived from an EMBL/GenBank/DDBJ whole genome shotgun (WGS) entry which is preliminary data.</text>
</comment>
<dbReference type="Pfam" id="PF10356">
    <property type="entry name" value="RRG7"/>
    <property type="match status" value="2"/>
</dbReference>
<dbReference type="PANTHER" id="PTHR28133:SF1">
    <property type="entry name" value="REQUIRED FOR RESPIRATORY GROWTH PROTEIN 7, MITOCHONDRIAL"/>
    <property type="match status" value="1"/>
</dbReference>
<name>A0A1C7N9N0_9FUNG</name>
<dbReference type="InParanoid" id="A0A1C7N9N0"/>
<keyword evidence="2" id="KW-0496">Mitochondrion</keyword>
<evidence type="ECO:0000313" key="4">
    <source>
        <dbReference type="Proteomes" id="UP000093000"/>
    </source>
</evidence>
<comment type="subcellular location">
    <subcellularLocation>
        <location evidence="1">Mitochondrion</location>
    </subcellularLocation>
</comment>
<dbReference type="Gene3D" id="3.40.1350.10">
    <property type="match status" value="1"/>
</dbReference>
<evidence type="ECO:0000256" key="2">
    <source>
        <dbReference type="ARBA" id="ARBA00023128"/>
    </source>
</evidence>
<reference evidence="3 4" key="1">
    <citation type="submission" date="2016-03" db="EMBL/GenBank/DDBJ databases">
        <title>Choanephora cucurbitarum.</title>
        <authorList>
            <person name="Min B."/>
            <person name="Park H."/>
            <person name="Park J.-H."/>
            <person name="Shin H.-D."/>
            <person name="Choi I.-G."/>
        </authorList>
    </citation>
    <scope>NUCLEOTIDE SEQUENCE [LARGE SCALE GENOMIC DNA]</scope>
    <source>
        <strain evidence="3 4">KUS-F28377</strain>
    </source>
</reference>